<protein>
    <submittedName>
        <fullName evidence="6">Heparinase II/III family protein</fullName>
    </submittedName>
</protein>
<evidence type="ECO:0000256" key="4">
    <source>
        <dbReference type="ARBA" id="ARBA00023239"/>
    </source>
</evidence>
<evidence type="ECO:0000256" key="2">
    <source>
        <dbReference type="ARBA" id="ARBA00022729"/>
    </source>
</evidence>
<keyword evidence="2" id="KW-0732">Signal</keyword>
<organism evidence="6 7">
    <name type="scientific">Granulicella sibirica</name>
    <dbReference type="NCBI Taxonomy" id="2479048"/>
    <lineage>
        <taxon>Bacteria</taxon>
        <taxon>Pseudomonadati</taxon>
        <taxon>Acidobacteriota</taxon>
        <taxon>Terriglobia</taxon>
        <taxon>Terriglobales</taxon>
        <taxon>Acidobacteriaceae</taxon>
        <taxon>Granulicella</taxon>
    </lineage>
</organism>
<name>A0A4Q0SY83_9BACT</name>
<dbReference type="Pfam" id="PF07940">
    <property type="entry name" value="Hepar_II_III_C"/>
    <property type="match status" value="1"/>
</dbReference>
<keyword evidence="4" id="KW-0456">Lyase</keyword>
<dbReference type="PANTHER" id="PTHR39210">
    <property type="entry name" value="HEPARIN-SULFATE LYASE"/>
    <property type="match status" value="1"/>
</dbReference>
<comment type="subcellular location">
    <subcellularLocation>
        <location evidence="1">Periplasm</location>
    </subcellularLocation>
</comment>
<evidence type="ECO:0000313" key="7">
    <source>
        <dbReference type="Proteomes" id="UP000289437"/>
    </source>
</evidence>
<evidence type="ECO:0000313" key="6">
    <source>
        <dbReference type="EMBL" id="RXH54141.1"/>
    </source>
</evidence>
<dbReference type="EMBL" id="RDSM01000005">
    <property type="protein sequence ID" value="RXH54141.1"/>
    <property type="molecule type" value="Genomic_DNA"/>
</dbReference>
<reference evidence="6 7" key="1">
    <citation type="submission" date="2018-11" db="EMBL/GenBank/DDBJ databases">
        <authorList>
            <person name="Mardanov A.V."/>
            <person name="Ravin N.V."/>
            <person name="Dedysh S.N."/>
        </authorList>
    </citation>
    <scope>NUCLEOTIDE SEQUENCE [LARGE SCALE GENOMIC DNA]</scope>
    <source>
        <strain evidence="6 7">AF10</strain>
    </source>
</reference>
<keyword evidence="3" id="KW-0574">Periplasm</keyword>
<comment type="caution">
    <text evidence="6">The sequence shown here is derived from an EMBL/GenBank/DDBJ whole genome shotgun (WGS) entry which is preliminary data.</text>
</comment>
<proteinExistence type="predicted"/>
<evidence type="ECO:0000256" key="1">
    <source>
        <dbReference type="ARBA" id="ARBA00004418"/>
    </source>
</evidence>
<sequence length="799" mass="87634">MERAASPTQDGPFQLGFIKRLNMVAIAGSSLHLRARTPDVATQVHITIYREREAEHHTAALPSTNWQTLAIPLTSSPEPITAIAVTANFPQGVARRQERFEISDVDLKASGLAHLPLAQPEALWDEARAIYYLRRSIAPNEDVHLTFARAADAKWTLTGPGNTIAASGTGTSIAVRPTVSGLWTIHLTTSTTDTTALLLVHSKKALLFDQPQTLTPELLAAVHRRRDELRKLAHPEMGRNISQMDPGFLLPGLASYFVLLTQSPELALLDAIDFRATGDTAALAESRRLIAAIASWPLWVHPWFPAHGYHSYYPVGMMAKNLVVAEQFLGDVLPKEERKALDQALFKQAIQPVYEEYVHEDRLQFNTSNWIGNTVSGALLAALANPDPNAAGYALGLYVKERDHVRAAYTPDGSYGEGASYHRFDLEGSTFAAAAIKRILGTSIDASLLPADTYFRSATYGTAGLLDYGDSHVDLKPSNTWAYLAALNQSPSLTDFYFQNLDRNSPQILPRVLWESAITPTNAPGPAPVSRLFPDRGVAILRDDSTVLSIRAGKNFNHNHNDQGSLFYTHNGTLWLGEAGYSDYYKDPAYSTFVVQAIGHNTILMDHNPESQHLPGNAVFGTAPSIPVSRITPRISLIQIDLTSVYTDLNRYTRTVVFQANGPTVVIDQIDSPAPHNYTQVWHPKQALASLTADSFRLTNASEYLTAQTFSDTTITIERKDDPYPLASYEQAEYELVDRPFRIEISTAAPVTKATTVTILSPIAVKAVWNPVTQTLSLPDATISLAPTISVTTPTQTLP</sequence>
<keyword evidence="7" id="KW-1185">Reference proteome</keyword>
<accession>A0A4Q0SY83</accession>
<feature type="domain" description="Heparinase II/III-like C-terminal" evidence="5">
    <location>
        <begin position="529"/>
        <end position="709"/>
    </location>
</feature>
<dbReference type="Gene3D" id="1.50.10.100">
    <property type="entry name" value="Chondroitin AC/alginate lyase"/>
    <property type="match status" value="1"/>
</dbReference>
<dbReference type="InterPro" id="IPR012480">
    <property type="entry name" value="Hepar_II_III_C"/>
</dbReference>
<dbReference type="InterPro" id="IPR008929">
    <property type="entry name" value="Chondroitin_lyas"/>
</dbReference>
<dbReference type="GO" id="GO:0042597">
    <property type="term" value="C:periplasmic space"/>
    <property type="evidence" value="ECO:0007669"/>
    <property type="project" value="UniProtKB-SubCell"/>
</dbReference>
<dbReference type="GO" id="GO:0016829">
    <property type="term" value="F:lyase activity"/>
    <property type="evidence" value="ECO:0007669"/>
    <property type="project" value="UniProtKB-KW"/>
</dbReference>
<dbReference type="PANTHER" id="PTHR39210:SF1">
    <property type="entry name" value="HEPARIN-SULFATE LYASE"/>
    <property type="match status" value="1"/>
</dbReference>
<reference evidence="7" key="2">
    <citation type="submission" date="2019-02" db="EMBL/GenBank/DDBJ databases">
        <title>Granulicella sibirica sp. nov., a psychrotolerant acidobacterium isolated from an organic soil layer in forested tundra, West Siberia.</title>
        <authorList>
            <person name="Oshkin I.Y."/>
            <person name="Kulichevskaya I.S."/>
            <person name="Rijpstra W.I.C."/>
            <person name="Sinninghe Damste J.S."/>
            <person name="Rakitin A.L."/>
            <person name="Ravin N.V."/>
            <person name="Dedysh S.N."/>
        </authorList>
    </citation>
    <scope>NUCLEOTIDE SEQUENCE [LARGE SCALE GENOMIC DNA]</scope>
    <source>
        <strain evidence="7">AF10</strain>
    </source>
</reference>
<dbReference type="Proteomes" id="UP000289437">
    <property type="component" value="Unassembled WGS sequence"/>
</dbReference>
<dbReference type="AlphaFoldDB" id="A0A4Q0SY83"/>
<gene>
    <name evidence="6" type="ORF">GRAN_4792</name>
</gene>
<evidence type="ECO:0000256" key="3">
    <source>
        <dbReference type="ARBA" id="ARBA00022764"/>
    </source>
</evidence>
<dbReference type="Gene3D" id="2.70.98.70">
    <property type="match status" value="1"/>
</dbReference>
<evidence type="ECO:0000259" key="5">
    <source>
        <dbReference type="Pfam" id="PF07940"/>
    </source>
</evidence>